<evidence type="ECO:0000313" key="3">
    <source>
        <dbReference type="Proteomes" id="UP000830671"/>
    </source>
</evidence>
<dbReference type="EMBL" id="CP019477">
    <property type="protein sequence ID" value="UQC85774.1"/>
    <property type="molecule type" value="Genomic_DNA"/>
</dbReference>
<evidence type="ECO:0000313" key="2">
    <source>
        <dbReference type="EMBL" id="UQC85774.1"/>
    </source>
</evidence>
<sequence length="200" mass="22133">MPYHRDKVSKELVTATFRRWDGRGLRECNGRAGVRQPAGCTSGGAKQDKMNPWASTIVKSGSVFKLEAGRKKTVLTKLDCVTVHNEYMIDFTGISLITALSILILNEHIDNDAIVNHVMAKPTGVRDGILSILEDLYRPVNACNPQSTPMDYVDEAKTRHKIISYTGTLTRDDTRQKAASRGNRTPGSPTLLDGNGEFYH</sequence>
<name>A0A9Q8SYB7_9PEZI</name>
<protein>
    <submittedName>
        <fullName evidence="2">Uncharacterized protein</fullName>
    </submittedName>
</protein>
<dbReference type="KEGG" id="clup:CLUP02_11273"/>
<dbReference type="RefSeq" id="XP_049147386.1">
    <property type="nucleotide sequence ID" value="XM_049290241.1"/>
</dbReference>
<keyword evidence="3" id="KW-1185">Reference proteome</keyword>
<organism evidence="2 3">
    <name type="scientific">Colletotrichum lupini</name>
    <dbReference type="NCBI Taxonomy" id="145971"/>
    <lineage>
        <taxon>Eukaryota</taxon>
        <taxon>Fungi</taxon>
        <taxon>Dikarya</taxon>
        <taxon>Ascomycota</taxon>
        <taxon>Pezizomycotina</taxon>
        <taxon>Sordariomycetes</taxon>
        <taxon>Hypocreomycetidae</taxon>
        <taxon>Glomerellales</taxon>
        <taxon>Glomerellaceae</taxon>
        <taxon>Colletotrichum</taxon>
        <taxon>Colletotrichum acutatum species complex</taxon>
    </lineage>
</organism>
<proteinExistence type="predicted"/>
<accession>A0A9Q8SYB7</accession>
<dbReference type="AlphaFoldDB" id="A0A9Q8SYB7"/>
<gene>
    <name evidence="2" type="ORF">CLUP02_11273</name>
</gene>
<feature type="region of interest" description="Disordered" evidence="1">
    <location>
        <begin position="171"/>
        <end position="200"/>
    </location>
</feature>
<dbReference type="GeneID" id="73345251"/>
<dbReference type="Proteomes" id="UP000830671">
    <property type="component" value="Chromosome 5"/>
</dbReference>
<evidence type="ECO:0000256" key="1">
    <source>
        <dbReference type="SAM" id="MobiDB-lite"/>
    </source>
</evidence>
<reference evidence="2" key="1">
    <citation type="journal article" date="2021" name="Mol. Plant Microbe Interact.">
        <title>Complete Genome Sequence of the Plant-Pathogenic Fungus Colletotrichum lupini.</title>
        <authorList>
            <person name="Baroncelli R."/>
            <person name="Pensec F."/>
            <person name="Da Lio D."/>
            <person name="Boufleur T."/>
            <person name="Vicente I."/>
            <person name="Sarrocco S."/>
            <person name="Picot A."/>
            <person name="Baraldi E."/>
            <person name="Sukno S."/>
            <person name="Thon M."/>
            <person name="Le Floch G."/>
        </authorList>
    </citation>
    <scope>NUCLEOTIDE SEQUENCE</scope>
    <source>
        <strain evidence="2">IMI 504893</strain>
    </source>
</reference>